<reference evidence="4" key="1">
    <citation type="submission" date="2012-12" db="EMBL/GenBank/DDBJ databases">
        <authorList>
            <person name="Hellsten U."/>
            <person name="Grimwood J."/>
            <person name="Chapman J.A."/>
            <person name="Shapiro H."/>
            <person name="Aerts A."/>
            <person name="Otillar R.P."/>
            <person name="Terry A.Y."/>
            <person name="Boore J.L."/>
            <person name="Simakov O."/>
            <person name="Marletaz F."/>
            <person name="Cho S.-J."/>
            <person name="Edsinger-Gonzales E."/>
            <person name="Havlak P."/>
            <person name="Kuo D.-H."/>
            <person name="Larsson T."/>
            <person name="Lv J."/>
            <person name="Arendt D."/>
            <person name="Savage R."/>
            <person name="Osoegawa K."/>
            <person name="de Jong P."/>
            <person name="Lindberg D.R."/>
            <person name="Seaver E.C."/>
            <person name="Weisblat D.A."/>
            <person name="Putnam N.H."/>
            <person name="Grigoriev I.V."/>
            <person name="Rokhsar D.S."/>
        </authorList>
    </citation>
    <scope>NUCLEOTIDE SEQUENCE</scope>
    <source>
        <strain evidence="4">I ESC-2004</strain>
    </source>
</reference>
<dbReference type="OrthoDB" id="6280886at2759"/>
<dbReference type="HOGENOM" id="CLU_032947_0_0_1"/>
<evidence type="ECO:0000313" key="2">
    <source>
        <dbReference type="EMBL" id="ELU18788.1"/>
    </source>
</evidence>
<gene>
    <name evidence="2" type="ORF">CAPTEDRAFT_229337</name>
</gene>
<protein>
    <submittedName>
        <fullName evidence="2 3">Uncharacterized protein</fullName>
    </submittedName>
</protein>
<dbReference type="OMA" id="CSWHENE"/>
<evidence type="ECO:0000313" key="4">
    <source>
        <dbReference type="Proteomes" id="UP000014760"/>
    </source>
</evidence>
<keyword evidence="4" id="KW-1185">Reference proteome</keyword>
<reference evidence="2 4" key="2">
    <citation type="journal article" date="2013" name="Nature">
        <title>Insights into bilaterian evolution from three spiralian genomes.</title>
        <authorList>
            <person name="Simakov O."/>
            <person name="Marletaz F."/>
            <person name="Cho S.J."/>
            <person name="Edsinger-Gonzales E."/>
            <person name="Havlak P."/>
            <person name="Hellsten U."/>
            <person name="Kuo D.H."/>
            <person name="Larsson T."/>
            <person name="Lv J."/>
            <person name="Arendt D."/>
            <person name="Savage R."/>
            <person name="Osoegawa K."/>
            <person name="de Jong P."/>
            <person name="Grimwood J."/>
            <person name="Chapman J.A."/>
            <person name="Shapiro H."/>
            <person name="Aerts A."/>
            <person name="Otillar R.P."/>
            <person name="Terry A.Y."/>
            <person name="Boore J.L."/>
            <person name="Grigoriev I.V."/>
            <person name="Lindberg D.R."/>
            <person name="Seaver E.C."/>
            <person name="Weisblat D.A."/>
            <person name="Putnam N.H."/>
            <person name="Rokhsar D.S."/>
        </authorList>
    </citation>
    <scope>NUCLEOTIDE SEQUENCE</scope>
    <source>
        <strain evidence="2 4">I ESC-2004</strain>
    </source>
</reference>
<organism evidence="2">
    <name type="scientific">Capitella teleta</name>
    <name type="common">Polychaete worm</name>
    <dbReference type="NCBI Taxonomy" id="283909"/>
    <lineage>
        <taxon>Eukaryota</taxon>
        <taxon>Metazoa</taxon>
        <taxon>Spiralia</taxon>
        <taxon>Lophotrochozoa</taxon>
        <taxon>Annelida</taxon>
        <taxon>Polychaeta</taxon>
        <taxon>Sedentaria</taxon>
        <taxon>Scolecida</taxon>
        <taxon>Capitellidae</taxon>
        <taxon>Capitella</taxon>
    </lineage>
</organism>
<accession>R7VIX6</accession>
<dbReference type="EMBL" id="KB291799">
    <property type="protein sequence ID" value="ELU18788.1"/>
    <property type="molecule type" value="Genomic_DNA"/>
</dbReference>
<name>R7VIX6_CAPTE</name>
<dbReference type="Proteomes" id="UP000014760">
    <property type="component" value="Unassembled WGS sequence"/>
</dbReference>
<sequence>MNGQENIFASVGGALGAGATQSPAPSAPPPTGLEDDAPPPYCTLPNSPREVGVSQWLAPGAAGVAGYIPRGVRLGYMDFVPRLVKKKLLKEDEYETFSVLIQRANNWLEEHDGLQLVSCETITWTSVTKKEIFSDSTHFTKTNRSYDATYIFRGLRLWYFMDVVPSPEHQKGNMPVIQCQTFTARPSERFDQLVIRVNEQLHSNRLPGQILSVETIRITCLTDNSRAVNPELCCWKEKAEKKQIVFALRMYSTLAPVESCETIGFQDFVPVKNQRNKDNKGYELFSELMERGARWIVRQQGVRFTNMQTLPVKIKKKGPFEERCVFTEHQGEEPTNYLSILRVFFVVQDAGGAASANFSAARLTYRTFVPAQVNTATASTPLEFEDTRTLMDRINQWLQITGACLFSMETVPSRLTTGGLQLLGPEATFQPHGSGRGLIEKWLYNIRIYLDGDYVEPPGAVSLVMPSMARLT</sequence>
<dbReference type="EMBL" id="AMQN01000531">
    <property type="status" value="NOT_ANNOTATED_CDS"/>
    <property type="molecule type" value="Genomic_DNA"/>
</dbReference>
<dbReference type="AlphaFoldDB" id="R7VIX6"/>
<feature type="region of interest" description="Disordered" evidence="1">
    <location>
        <begin position="14"/>
        <end position="41"/>
    </location>
</feature>
<evidence type="ECO:0000313" key="3">
    <source>
        <dbReference type="EnsemblMetazoa" id="CapteP229337"/>
    </source>
</evidence>
<reference evidence="3" key="3">
    <citation type="submission" date="2015-06" db="UniProtKB">
        <authorList>
            <consortium name="EnsemblMetazoa"/>
        </authorList>
    </citation>
    <scope>IDENTIFICATION</scope>
</reference>
<dbReference type="EnsemblMetazoa" id="CapteT229337">
    <property type="protein sequence ID" value="CapteP229337"/>
    <property type="gene ID" value="CapteG229337"/>
</dbReference>
<evidence type="ECO:0000256" key="1">
    <source>
        <dbReference type="SAM" id="MobiDB-lite"/>
    </source>
</evidence>
<proteinExistence type="predicted"/>